<keyword evidence="4" id="KW-1003">Cell membrane</keyword>
<keyword evidence="12" id="KW-1185">Reference proteome</keyword>
<dbReference type="InterPro" id="IPR006597">
    <property type="entry name" value="Sel1-like"/>
</dbReference>
<dbReference type="InterPro" id="IPR003538">
    <property type="entry name" value="TonB"/>
</dbReference>
<keyword evidence="8" id="KW-1133">Transmembrane helix</keyword>
<name>A0A5P8E6R1_9BACT</name>
<evidence type="ECO:0000256" key="7">
    <source>
        <dbReference type="ARBA" id="ARBA00022927"/>
    </source>
</evidence>
<keyword evidence="6" id="KW-0812">Transmembrane</keyword>
<dbReference type="NCBIfam" id="TIGR01352">
    <property type="entry name" value="tonB_Cterm"/>
    <property type="match status" value="1"/>
</dbReference>
<dbReference type="InterPro" id="IPR051045">
    <property type="entry name" value="TonB-dependent_transducer"/>
</dbReference>
<dbReference type="InterPro" id="IPR037682">
    <property type="entry name" value="TonB_C"/>
</dbReference>
<reference evidence="11 12" key="1">
    <citation type="submission" date="2018-11" db="EMBL/GenBank/DDBJ databases">
        <authorList>
            <person name="Na S.W."/>
            <person name="Baik M."/>
        </authorList>
    </citation>
    <scope>NUCLEOTIDE SEQUENCE [LARGE SCALE GENOMIC DNA]</scope>
    <source>
        <strain evidence="11 12">E39</strain>
    </source>
</reference>
<keyword evidence="5" id="KW-0997">Cell inner membrane</keyword>
<proteinExistence type="inferred from homology"/>
<gene>
    <name evidence="11" type="ORF">C7Y71_006090</name>
</gene>
<dbReference type="Pfam" id="PF03544">
    <property type="entry name" value="TonB_C"/>
    <property type="match status" value="1"/>
</dbReference>
<dbReference type="OrthoDB" id="9814002at2"/>
<dbReference type="GO" id="GO:0055085">
    <property type="term" value="P:transmembrane transport"/>
    <property type="evidence" value="ECO:0007669"/>
    <property type="project" value="InterPro"/>
</dbReference>
<evidence type="ECO:0000313" key="12">
    <source>
        <dbReference type="Proteomes" id="UP000249375"/>
    </source>
</evidence>
<feature type="domain" description="TonB C-terminal" evidence="10">
    <location>
        <begin position="128"/>
        <end position="219"/>
    </location>
</feature>
<evidence type="ECO:0000256" key="8">
    <source>
        <dbReference type="ARBA" id="ARBA00022989"/>
    </source>
</evidence>
<keyword evidence="9" id="KW-0472">Membrane</keyword>
<dbReference type="AlphaFoldDB" id="A0A5P8E6R1"/>
<evidence type="ECO:0000256" key="9">
    <source>
        <dbReference type="ARBA" id="ARBA00023136"/>
    </source>
</evidence>
<dbReference type="EMBL" id="CP033459">
    <property type="protein sequence ID" value="QFQ12618.1"/>
    <property type="molecule type" value="Genomic_DNA"/>
</dbReference>
<dbReference type="InterPro" id="IPR006260">
    <property type="entry name" value="TonB/TolA_C"/>
</dbReference>
<dbReference type="KEGG" id="alq:C7Y71_006090"/>
<dbReference type="Pfam" id="PF08238">
    <property type="entry name" value="Sel1"/>
    <property type="match status" value="1"/>
</dbReference>
<dbReference type="GO" id="GO:0030288">
    <property type="term" value="C:outer membrane-bounded periplasmic space"/>
    <property type="evidence" value="ECO:0007669"/>
    <property type="project" value="InterPro"/>
</dbReference>
<dbReference type="SUPFAM" id="SSF81901">
    <property type="entry name" value="HCP-like"/>
    <property type="match status" value="1"/>
</dbReference>
<dbReference type="InterPro" id="IPR011990">
    <property type="entry name" value="TPR-like_helical_dom_sf"/>
</dbReference>
<evidence type="ECO:0000256" key="4">
    <source>
        <dbReference type="ARBA" id="ARBA00022475"/>
    </source>
</evidence>
<dbReference type="SUPFAM" id="SSF74653">
    <property type="entry name" value="TolA/TonB C-terminal domain"/>
    <property type="match status" value="1"/>
</dbReference>
<dbReference type="GO" id="GO:0015031">
    <property type="term" value="P:protein transport"/>
    <property type="evidence" value="ECO:0007669"/>
    <property type="project" value="UniProtKB-KW"/>
</dbReference>
<evidence type="ECO:0000256" key="1">
    <source>
        <dbReference type="ARBA" id="ARBA00004383"/>
    </source>
</evidence>
<protein>
    <submittedName>
        <fullName evidence="11">TonB family protein</fullName>
    </submittedName>
</protein>
<evidence type="ECO:0000256" key="6">
    <source>
        <dbReference type="ARBA" id="ARBA00022692"/>
    </source>
</evidence>
<dbReference type="PANTHER" id="PTHR33446:SF2">
    <property type="entry name" value="PROTEIN TONB"/>
    <property type="match status" value="1"/>
</dbReference>
<evidence type="ECO:0000256" key="2">
    <source>
        <dbReference type="ARBA" id="ARBA00006555"/>
    </source>
</evidence>
<dbReference type="GO" id="GO:0098797">
    <property type="term" value="C:plasma membrane protein complex"/>
    <property type="evidence" value="ECO:0007669"/>
    <property type="project" value="TreeGrafter"/>
</dbReference>
<dbReference type="Proteomes" id="UP000249375">
    <property type="component" value="Chromosome"/>
</dbReference>
<keyword evidence="3" id="KW-0813">Transport</keyword>
<dbReference type="PROSITE" id="PS52015">
    <property type="entry name" value="TONB_CTD"/>
    <property type="match status" value="1"/>
</dbReference>
<evidence type="ECO:0000259" key="10">
    <source>
        <dbReference type="PROSITE" id="PS52015"/>
    </source>
</evidence>
<dbReference type="PANTHER" id="PTHR33446">
    <property type="entry name" value="PROTEIN TONB-RELATED"/>
    <property type="match status" value="1"/>
</dbReference>
<evidence type="ECO:0000256" key="5">
    <source>
        <dbReference type="ARBA" id="ARBA00022519"/>
    </source>
</evidence>
<dbReference type="PRINTS" id="PR01374">
    <property type="entry name" value="TONBPROTEIN"/>
</dbReference>
<evidence type="ECO:0000313" key="11">
    <source>
        <dbReference type="EMBL" id="QFQ12618.1"/>
    </source>
</evidence>
<comment type="similarity">
    <text evidence="2">Belongs to the TonB family.</text>
</comment>
<keyword evidence="7" id="KW-0653">Protein transport</keyword>
<sequence>MMSAAFALRCRFLENKQGGVPFFFYFCGKQIYHDMYRLRHILKVFSFSLLVFGLCPQLLHAQSMQELRHSAELGNAEAQFALGDCYFHGNGVEQNYAEAEMWYRRATAQWYALAKMRRDALNLKSEASFSGNWSQFLLSHLKYPDKALNENVQGTVMVEFIVETDGSVSDVKVLRSVSKECDDEAVRVVKLGKWGPAVDNNDQKVRTRFLQPITFRLEE</sequence>
<dbReference type="GO" id="GO:0015891">
    <property type="term" value="P:siderophore transport"/>
    <property type="evidence" value="ECO:0007669"/>
    <property type="project" value="InterPro"/>
</dbReference>
<comment type="subcellular location">
    <subcellularLocation>
        <location evidence="1">Cell inner membrane</location>
        <topology evidence="1">Single-pass membrane protein</topology>
        <orientation evidence="1">Periplasmic side</orientation>
    </subcellularLocation>
</comment>
<dbReference type="Gene3D" id="3.30.1150.10">
    <property type="match status" value="1"/>
</dbReference>
<organism evidence="11 12">
    <name type="scientific">Pseudoprevotella muciniphila</name>
    <dbReference type="NCBI Taxonomy" id="2133944"/>
    <lineage>
        <taxon>Bacteria</taxon>
        <taxon>Pseudomonadati</taxon>
        <taxon>Bacteroidota</taxon>
        <taxon>Bacteroidia</taxon>
        <taxon>Bacteroidales</taxon>
        <taxon>Prevotellaceae</taxon>
        <taxon>Pseudoprevotella</taxon>
    </lineage>
</organism>
<dbReference type="Gene3D" id="1.25.40.10">
    <property type="entry name" value="Tetratricopeptide repeat domain"/>
    <property type="match status" value="1"/>
</dbReference>
<evidence type="ECO:0000256" key="3">
    <source>
        <dbReference type="ARBA" id="ARBA00022448"/>
    </source>
</evidence>
<accession>A0A5P8E6R1</accession>
<dbReference type="GO" id="GO:0031992">
    <property type="term" value="F:energy transducer activity"/>
    <property type="evidence" value="ECO:0007669"/>
    <property type="project" value="InterPro"/>
</dbReference>
<dbReference type="SMART" id="SM00671">
    <property type="entry name" value="SEL1"/>
    <property type="match status" value="1"/>
</dbReference>